<comment type="caution">
    <text evidence="7">The sequence shown here is derived from an EMBL/GenBank/DDBJ whole genome shotgun (WGS) entry which is preliminary data.</text>
</comment>
<evidence type="ECO:0000256" key="4">
    <source>
        <dbReference type="ARBA" id="ARBA00023136"/>
    </source>
</evidence>
<keyword evidence="4" id="KW-0472">Membrane</keyword>
<gene>
    <name evidence="7" type="ORF">WJX84_009178</name>
</gene>
<keyword evidence="5" id="KW-0325">Glycoprotein</keyword>
<evidence type="ECO:0000313" key="8">
    <source>
        <dbReference type="Proteomes" id="UP001485043"/>
    </source>
</evidence>
<keyword evidence="3" id="KW-0808">Transferase</keyword>
<evidence type="ECO:0000256" key="1">
    <source>
        <dbReference type="ARBA" id="ARBA00004606"/>
    </source>
</evidence>
<sequence>MKVNCSGWALTRTPGHVDVREKYVDTGHATADECADAMRAPKVALLFHTQAGMPHAPLWQEWLASIAGIKRVTCLSVSWWCDVLPLDSIRDEACRIQPHTDMVTLSRVCLLDPSIPAHRRQHLFSLYLHNSPDHPGFPPGHIFHQTEIPGRVPNFLGHQPRTVAVKRLLEVALWEPLNQRFVVLSEATIPIYPPQAVYRQLLSETFSRINACNLEEIPHATVMQSHDRMEARWQPGLARFGISQDKWRRHSKQLSLTRAHSWLVALDDHIINAFENLCELLTDLPPGTCFSDEHYISTLLAYHSQDPHTDCLGLVANSSWGLSHPAGLPVHPDTAADPLTPQPSSQITVDLLVNMRRPRMHCMSEVAIQSAARTFGTFLDAYAPGRVQFDARALHFECPLFGESFDAATAPQLLKVMTSPDGIDTLQIFPKPAAPAVASHAGMGGMSPAHSGRHPARRHDE</sequence>
<feature type="region of interest" description="Disordered" evidence="6">
    <location>
        <begin position="437"/>
        <end position="461"/>
    </location>
</feature>
<evidence type="ECO:0000256" key="3">
    <source>
        <dbReference type="ARBA" id="ARBA00022679"/>
    </source>
</evidence>
<dbReference type="PANTHER" id="PTHR31042:SF8">
    <property type="entry name" value="CORE-2_I-BRANCHING BETA-1,6-N-ACETYLGLUCOSAMINYLTRANSFERASE FAMILY PROTEIN"/>
    <property type="match status" value="1"/>
</dbReference>
<evidence type="ECO:0000256" key="6">
    <source>
        <dbReference type="SAM" id="MobiDB-lite"/>
    </source>
</evidence>
<organism evidence="7 8">
    <name type="scientific">Apatococcus fuscideae</name>
    <dbReference type="NCBI Taxonomy" id="2026836"/>
    <lineage>
        <taxon>Eukaryota</taxon>
        <taxon>Viridiplantae</taxon>
        <taxon>Chlorophyta</taxon>
        <taxon>core chlorophytes</taxon>
        <taxon>Trebouxiophyceae</taxon>
        <taxon>Chlorellales</taxon>
        <taxon>Chlorellaceae</taxon>
        <taxon>Apatococcus</taxon>
    </lineage>
</organism>
<accession>A0AAW1TCJ1</accession>
<dbReference type="Proteomes" id="UP001485043">
    <property type="component" value="Unassembled WGS sequence"/>
</dbReference>
<dbReference type="PANTHER" id="PTHR31042">
    <property type="entry name" value="CORE-2/I-BRANCHING BETA-1,6-N-ACETYLGLUCOSAMINYLTRANSFERASE FAMILY PROTEIN-RELATED"/>
    <property type="match status" value="1"/>
</dbReference>
<evidence type="ECO:0000256" key="2">
    <source>
        <dbReference type="ARBA" id="ARBA00022676"/>
    </source>
</evidence>
<reference evidence="7 8" key="1">
    <citation type="journal article" date="2024" name="Nat. Commun.">
        <title>Phylogenomics reveals the evolutionary origins of lichenization in chlorophyte algae.</title>
        <authorList>
            <person name="Puginier C."/>
            <person name="Libourel C."/>
            <person name="Otte J."/>
            <person name="Skaloud P."/>
            <person name="Haon M."/>
            <person name="Grisel S."/>
            <person name="Petersen M."/>
            <person name="Berrin J.G."/>
            <person name="Delaux P.M."/>
            <person name="Dal Grande F."/>
            <person name="Keller J."/>
        </authorList>
    </citation>
    <scope>NUCLEOTIDE SEQUENCE [LARGE SCALE GENOMIC DNA]</scope>
    <source>
        <strain evidence="7 8">SAG 2523</strain>
    </source>
</reference>
<dbReference type="EMBL" id="JALJOV010000115">
    <property type="protein sequence ID" value="KAK9867038.1"/>
    <property type="molecule type" value="Genomic_DNA"/>
</dbReference>
<evidence type="ECO:0000313" key="7">
    <source>
        <dbReference type="EMBL" id="KAK9867038.1"/>
    </source>
</evidence>
<dbReference type="InterPro" id="IPR003406">
    <property type="entry name" value="Glyco_trans_14"/>
</dbReference>
<proteinExistence type="predicted"/>
<dbReference type="GO" id="GO:0016020">
    <property type="term" value="C:membrane"/>
    <property type="evidence" value="ECO:0007669"/>
    <property type="project" value="UniProtKB-SubCell"/>
</dbReference>
<dbReference type="Pfam" id="PF02485">
    <property type="entry name" value="Branch"/>
    <property type="match status" value="1"/>
</dbReference>
<protein>
    <submittedName>
        <fullName evidence="7">Uncharacterized protein</fullName>
    </submittedName>
</protein>
<keyword evidence="2" id="KW-0328">Glycosyltransferase</keyword>
<dbReference type="InterPro" id="IPR044174">
    <property type="entry name" value="BC10-like"/>
</dbReference>
<keyword evidence="8" id="KW-1185">Reference proteome</keyword>
<name>A0AAW1TCJ1_9CHLO</name>
<evidence type="ECO:0000256" key="5">
    <source>
        <dbReference type="ARBA" id="ARBA00023180"/>
    </source>
</evidence>
<dbReference type="GO" id="GO:0016757">
    <property type="term" value="F:glycosyltransferase activity"/>
    <property type="evidence" value="ECO:0007669"/>
    <property type="project" value="UniProtKB-KW"/>
</dbReference>
<dbReference type="AlphaFoldDB" id="A0AAW1TCJ1"/>
<feature type="compositionally biased region" description="Basic residues" evidence="6">
    <location>
        <begin position="451"/>
        <end position="461"/>
    </location>
</feature>
<comment type="subcellular location">
    <subcellularLocation>
        <location evidence="1">Membrane</location>
        <topology evidence="1">Single-pass type II membrane protein</topology>
    </subcellularLocation>
</comment>